<dbReference type="EMBL" id="BKCJ011752307">
    <property type="protein sequence ID" value="GFD50078.1"/>
    <property type="molecule type" value="Genomic_DNA"/>
</dbReference>
<sequence length="114" mass="13230">VEEASWLPDWFQKLAKPLTLYCDWNKTFPAAHGPIQPWISNLAQKEDTCDSFNELMDTPLEFSAFMMNRLKVYTLTPELLVGPTFKLMKGSCKSLVELEYNLEEFYKATIDQLD</sequence>
<evidence type="ECO:0000313" key="1">
    <source>
        <dbReference type="EMBL" id="GFD50078.1"/>
    </source>
</evidence>
<accession>A0A699WX04</accession>
<reference evidence="1" key="1">
    <citation type="journal article" date="2019" name="Sci. Rep.">
        <title>Draft genome of Tanacetum cinerariifolium, the natural source of mosquito coil.</title>
        <authorList>
            <person name="Yamashiro T."/>
            <person name="Shiraishi A."/>
            <person name="Satake H."/>
            <person name="Nakayama K."/>
        </authorList>
    </citation>
    <scope>NUCLEOTIDE SEQUENCE</scope>
</reference>
<organism evidence="1">
    <name type="scientific">Tanacetum cinerariifolium</name>
    <name type="common">Dalmatian daisy</name>
    <name type="synonym">Chrysanthemum cinerariifolium</name>
    <dbReference type="NCBI Taxonomy" id="118510"/>
    <lineage>
        <taxon>Eukaryota</taxon>
        <taxon>Viridiplantae</taxon>
        <taxon>Streptophyta</taxon>
        <taxon>Embryophyta</taxon>
        <taxon>Tracheophyta</taxon>
        <taxon>Spermatophyta</taxon>
        <taxon>Magnoliopsida</taxon>
        <taxon>eudicotyledons</taxon>
        <taxon>Gunneridae</taxon>
        <taxon>Pentapetalae</taxon>
        <taxon>asterids</taxon>
        <taxon>campanulids</taxon>
        <taxon>Asterales</taxon>
        <taxon>Asteraceae</taxon>
        <taxon>Asteroideae</taxon>
        <taxon>Anthemideae</taxon>
        <taxon>Anthemidinae</taxon>
        <taxon>Tanacetum</taxon>
    </lineage>
</organism>
<comment type="caution">
    <text evidence="1">The sequence shown here is derived from an EMBL/GenBank/DDBJ whole genome shotgun (WGS) entry which is preliminary data.</text>
</comment>
<proteinExistence type="predicted"/>
<protein>
    <submittedName>
        <fullName evidence="1">Uncharacterized protein</fullName>
    </submittedName>
</protein>
<name>A0A699WX04_TANCI</name>
<gene>
    <name evidence="1" type="ORF">Tci_922047</name>
</gene>
<feature type="non-terminal residue" evidence="1">
    <location>
        <position position="1"/>
    </location>
</feature>
<dbReference type="AlphaFoldDB" id="A0A699WX04"/>